<name>A0A8J4BPD7_9CHLO</name>
<dbReference type="PANTHER" id="PTHR35693">
    <property type="entry name" value="EXPRESSED PROTEIN"/>
    <property type="match status" value="1"/>
</dbReference>
<dbReference type="Proteomes" id="UP000747399">
    <property type="component" value="Unassembled WGS sequence"/>
</dbReference>
<reference evidence="1" key="1">
    <citation type="journal article" date="2021" name="Proc. Natl. Acad. Sci. U.S.A.">
        <title>Three genomes in the algal genus Volvox reveal the fate of a haploid sex-determining region after a transition to homothallism.</title>
        <authorList>
            <person name="Yamamoto K."/>
            <person name="Hamaji T."/>
            <person name="Kawai-Toyooka H."/>
            <person name="Matsuzaki R."/>
            <person name="Takahashi F."/>
            <person name="Nishimura Y."/>
            <person name="Kawachi M."/>
            <person name="Noguchi H."/>
            <person name="Minakuchi Y."/>
            <person name="Umen J.G."/>
            <person name="Toyoda A."/>
            <person name="Nozaki H."/>
        </authorList>
    </citation>
    <scope>NUCLEOTIDE SEQUENCE</scope>
    <source>
        <strain evidence="1">NIES-3780</strain>
    </source>
</reference>
<evidence type="ECO:0008006" key="3">
    <source>
        <dbReference type="Google" id="ProtNLM"/>
    </source>
</evidence>
<organism evidence="1 2">
    <name type="scientific">Volvox africanus</name>
    <dbReference type="NCBI Taxonomy" id="51714"/>
    <lineage>
        <taxon>Eukaryota</taxon>
        <taxon>Viridiplantae</taxon>
        <taxon>Chlorophyta</taxon>
        <taxon>core chlorophytes</taxon>
        <taxon>Chlorophyceae</taxon>
        <taxon>CS clade</taxon>
        <taxon>Chlamydomonadales</taxon>
        <taxon>Volvocaceae</taxon>
        <taxon>Volvox</taxon>
    </lineage>
</organism>
<dbReference type="EMBL" id="BNCO01000053">
    <property type="protein sequence ID" value="GIL62782.1"/>
    <property type="molecule type" value="Genomic_DNA"/>
</dbReference>
<dbReference type="AlphaFoldDB" id="A0A8J4BPD7"/>
<sequence length="176" mass="20292">MEYWRLVRKSARQKSLVVRLMRDVESTRFHVPIGFDAMTRYRSEDLSLQATSWRNQVDLPENTYIRQFLAKYPEAKKESVALDSFSAPLARRFVQRQMQLIREGSKPGAAFAQAEVDFSQQLLDMRRRQLGSLFGADPVELQMQREQEELDSGLEALAQQRLEAGAAQSEARPQGR</sequence>
<comment type="caution">
    <text evidence="1">The sequence shown here is derived from an EMBL/GenBank/DDBJ whole genome shotgun (WGS) entry which is preliminary data.</text>
</comment>
<accession>A0A8J4BPD7</accession>
<gene>
    <name evidence="1" type="ORF">Vafri_16957</name>
</gene>
<evidence type="ECO:0000313" key="1">
    <source>
        <dbReference type="EMBL" id="GIL62782.1"/>
    </source>
</evidence>
<dbReference type="PANTHER" id="PTHR35693:SF1">
    <property type="entry name" value="EXPRESSED PROTEIN"/>
    <property type="match status" value="1"/>
</dbReference>
<protein>
    <recommendedName>
        <fullName evidence="3">Ribosomal protein S23 mitochondrial conserved domain-containing protein</fullName>
    </recommendedName>
</protein>
<proteinExistence type="predicted"/>
<keyword evidence="2" id="KW-1185">Reference proteome</keyword>
<evidence type="ECO:0000313" key="2">
    <source>
        <dbReference type="Proteomes" id="UP000747399"/>
    </source>
</evidence>